<dbReference type="AlphaFoldDB" id="A0A657XLG1"/>
<name>A0A657XLG1_MAMSC</name>
<evidence type="ECO:0000256" key="1">
    <source>
        <dbReference type="SAM" id="Phobius"/>
    </source>
</evidence>
<proteinExistence type="predicted"/>
<evidence type="ECO:0000313" key="4">
    <source>
        <dbReference type="EMBL" id="RTX71473.1"/>
    </source>
</evidence>
<dbReference type="SUPFAM" id="SSF54001">
    <property type="entry name" value="Cysteine proteinases"/>
    <property type="match status" value="1"/>
</dbReference>
<evidence type="ECO:0000259" key="2">
    <source>
        <dbReference type="PROSITE" id="PS50911"/>
    </source>
</evidence>
<dbReference type="Pfam" id="PF05257">
    <property type="entry name" value="CHAP"/>
    <property type="match status" value="1"/>
</dbReference>
<reference evidence="3" key="2">
    <citation type="submission" date="2021-02" db="EMBL/GenBank/DDBJ databases">
        <title>cfr and optrA-positive Staphylococcus spp.</title>
        <authorList>
            <person name="Chen L."/>
        </authorList>
    </citation>
    <scope>NUCLEOTIDE SEQUENCE</scope>
    <source>
        <strain evidence="3">GDQ20D70P</strain>
    </source>
</reference>
<dbReference type="Proteomes" id="UP000274792">
    <property type="component" value="Unassembled WGS sequence"/>
</dbReference>
<organism evidence="4 5">
    <name type="scientific">Mammaliicoccus sciuri</name>
    <name type="common">Staphylococcus sciuri</name>
    <dbReference type="NCBI Taxonomy" id="1296"/>
    <lineage>
        <taxon>Bacteria</taxon>
        <taxon>Bacillati</taxon>
        <taxon>Bacillota</taxon>
        <taxon>Bacilli</taxon>
        <taxon>Bacillales</taxon>
        <taxon>Staphylococcaceae</taxon>
        <taxon>Mammaliicoccus</taxon>
    </lineage>
</organism>
<accession>A0A6M2AN01</accession>
<reference evidence="4 5" key="1">
    <citation type="submission" date="2018-10" db="EMBL/GenBank/DDBJ databases">
        <title>A collection Staphylococci species genome sequencing.</title>
        <authorList>
            <person name="Cole K."/>
        </authorList>
    </citation>
    <scope>NUCLEOTIDE SEQUENCE [LARGE SCALE GENOMIC DNA]</scope>
    <source>
        <strain evidence="4">CCUG 37923</strain>
        <strain evidence="5">NCTC 12218</strain>
    </source>
</reference>
<keyword evidence="1" id="KW-1133">Transmembrane helix</keyword>
<keyword evidence="1" id="KW-0812">Transmembrane</keyword>
<dbReference type="Gene3D" id="3.90.1720.10">
    <property type="entry name" value="endopeptidase domain like (from Nostoc punctiforme)"/>
    <property type="match status" value="1"/>
</dbReference>
<accession>A0A657XLG1</accession>
<dbReference type="RefSeq" id="WP_025907412.1">
    <property type="nucleotide sequence ID" value="NZ_CP065795.1"/>
</dbReference>
<feature type="transmembrane region" description="Helical" evidence="1">
    <location>
        <begin position="7"/>
        <end position="24"/>
    </location>
</feature>
<dbReference type="InterPro" id="IPR007921">
    <property type="entry name" value="CHAP_dom"/>
</dbReference>
<sequence length="177" mass="20754">MKKLFRFIVYLATWVAIITMVMLFKSQGGFDLLNHYVEDVKKQMKEKEVAIRTEQIKKNDKTDDRSLGNYYQEGQCTFYVFEERLKIDKKISSSWGDAKHWDDRAKEEGYKVNGQPSEGSILQTDYGELGHVAIVEEVKNDGSIVVSDMNYKKPYEVTSRLITPDRLHNYRFIHEKI</sequence>
<dbReference type="PROSITE" id="PS50911">
    <property type="entry name" value="CHAP"/>
    <property type="match status" value="1"/>
</dbReference>
<evidence type="ECO:0000313" key="5">
    <source>
        <dbReference type="Proteomes" id="UP000274792"/>
    </source>
</evidence>
<dbReference type="EMBL" id="CP069389">
    <property type="protein sequence ID" value="QRN91730.1"/>
    <property type="molecule type" value="Genomic_DNA"/>
</dbReference>
<dbReference type="Proteomes" id="UP000640299">
    <property type="component" value="Chromosome"/>
</dbReference>
<protein>
    <submittedName>
        <fullName evidence="4">CHAP domain-containing protein</fullName>
    </submittedName>
</protein>
<feature type="domain" description="Peptidase C51" evidence="2">
    <location>
        <begin position="51"/>
        <end position="174"/>
    </location>
</feature>
<keyword evidence="1" id="KW-0472">Membrane</keyword>
<dbReference type="InterPro" id="IPR038765">
    <property type="entry name" value="Papain-like_cys_pep_sf"/>
</dbReference>
<gene>
    <name evidence="4" type="ORF">CD117_11430</name>
    <name evidence="3" type="ORF">JRU67_02665</name>
</gene>
<evidence type="ECO:0000313" key="3">
    <source>
        <dbReference type="EMBL" id="QRN91730.1"/>
    </source>
</evidence>
<dbReference type="EMBL" id="RXWV01000064">
    <property type="protein sequence ID" value="RTX71473.1"/>
    <property type="molecule type" value="Genomic_DNA"/>
</dbReference>